<gene>
    <name evidence="7" type="ORF">RFI_23367</name>
</gene>
<feature type="domain" description="HTH myb-type" evidence="6">
    <location>
        <begin position="48"/>
        <end position="96"/>
    </location>
</feature>
<dbReference type="InterPro" id="IPR017930">
    <property type="entry name" value="Myb_dom"/>
</dbReference>
<dbReference type="InterPro" id="IPR001005">
    <property type="entry name" value="SANT/Myb"/>
</dbReference>
<dbReference type="SUPFAM" id="SSF57850">
    <property type="entry name" value="RING/U-box"/>
    <property type="match status" value="1"/>
</dbReference>
<evidence type="ECO:0000256" key="1">
    <source>
        <dbReference type="ARBA" id="ARBA00022723"/>
    </source>
</evidence>
<dbReference type="EMBL" id="ASPP01020274">
    <property type="protein sequence ID" value="ETO14002.1"/>
    <property type="molecule type" value="Genomic_DNA"/>
</dbReference>
<name>X6MKM3_RETFI</name>
<keyword evidence="2" id="KW-0863">Zinc-finger</keyword>
<dbReference type="GO" id="GO:0006338">
    <property type="term" value="P:chromatin remodeling"/>
    <property type="evidence" value="ECO:0007669"/>
    <property type="project" value="TreeGrafter"/>
</dbReference>
<dbReference type="SMART" id="SM00717">
    <property type="entry name" value="SANT"/>
    <property type="match status" value="1"/>
</dbReference>
<organism evidence="7 8">
    <name type="scientific">Reticulomyxa filosa</name>
    <dbReference type="NCBI Taxonomy" id="46433"/>
    <lineage>
        <taxon>Eukaryota</taxon>
        <taxon>Sar</taxon>
        <taxon>Rhizaria</taxon>
        <taxon>Retaria</taxon>
        <taxon>Foraminifera</taxon>
        <taxon>Monothalamids</taxon>
        <taxon>Reticulomyxidae</taxon>
        <taxon>Reticulomyxa</taxon>
    </lineage>
</organism>
<dbReference type="GO" id="GO:0003682">
    <property type="term" value="F:chromatin binding"/>
    <property type="evidence" value="ECO:0007669"/>
    <property type="project" value="TreeGrafter"/>
</dbReference>
<dbReference type="GO" id="GO:0006357">
    <property type="term" value="P:regulation of transcription by RNA polymerase II"/>
    <property type="evidence" value="ECO:0007669"/>
    <property type="project" value="TreeGrafter"/>
</dbReference>
<evidence type="ECO:0000259" key="5">
    <source>
        <dbReference type="PROSITE" id="PS51293"/>
    </source>
</evidence>
<dbReference type="Gene3D" id="1.10.10.60">
    <property type="entry name" value="Homeodomain-like"/>
    <property type="match status" value="1"/>
</dbReference>
<dbReference type="PROSITE" id="PS51293">
    <property type="entry name" value="SANT"/>
    <property type="match status" value="1"/>
</dbReference>
<reference evidence="7 8" key="1">
    <citation type="journal article" date="2013" name="Curr. Biol.">
        <title>The Genome of the Foraminiferan Reticulomyxa filosa.</title>
        <authorList>
            <person name="Glockner G."/>
            <person name="Hulsmann N."/>
            <person name="Schleicher M."/>
            <person name="Noegel A.A."/>
            <person name="Eichinger L."/>
            <person name="Gallinger C."/>
            <person name="Pawlowski J."/>
            <person name="Sierra R."/>
            <person name="Euteneuer U."/>
            <person name="Pillet L."/>
            <person name="Moustafa A."/>
            <person name="Platzer M."/>
            <person name="Groth M."/>
            <person name="Szafranski K."/>
            <person name="Schliwa M."/>
        </authorList>
    </citation>
    <scope>NUCLEOTIDE SEQUENCE [LARGE SCALE GENOMIC DNA]</scope>
</reference>
<keyword evidence="1" id="KW-0479">Metal-binding</keyword>
<keyword evidence="3" id="KW-0862">Zinc</keyword>
<dbReference type="CDD" id="cd00167">
    <property type="entry name" value="SANT"/>
    <property type="match status" value="1"/>
</dbReference>
<dbReference type="InterPro" id="IPR043145">
    <property type="entry name" value="Znf_ZZ_sf"/>
</dbReference>
<dbReference type="Gene3D" id="3.30.60.90">
    <property type="match status" value="1"/>
</dbReference>
<proteinExistence type="predicted"/>
<dbReference type="PANTHER" id="PTHR12374:SF20">
    <property type="entry name" value="TRANSCRIPTIONAL ADAPTER 2-ALPHA"/>
    <property type="match status" value="1"/>
</dbReference>
<accession>X6MKM3</accession>
<evidence type="ECO:0000313" key="7">
    <source>
        <dbReference type="EMBL" id="ETO14002.1"/>
    </source>
</evidence>
<sequence length="103" mass="12395">MECAKCEDIHLCLECLSNGKEIPPHKKEHKYYIIEYIEKRIFKYSDEWSGHEEMQLLEAIELYGLGNWTKISQHLGNSKNGQECEIHYIKKKRKKKKKKKRKD</sequence>
<dbReference type="OrthoDB" id="270417at2759"/>
<evidence type="ECO:0000259" key="4">
    <source>
        <dbReference type="PROSITE" id="PS50090"/>
    </source>
</evidence>
<feature type="domain" description="SANT" evidence="5">
    <location>
        <begin position="43"/>
        <end position="96"/>
    </location>
</feature>
<dbReference type="SUPFAM" id="SSF46689">
    <property type="entry name" value="Homeodomain-like"/>
    <property type="match status" value="1"/>
</dbReference>
<dbReference type="InterPro" id="IPR009057">
    <property type="entry name" value="Homeodomain-like_sf"/>
</dbReference>
<evidence type="ECO:0000256" key="3">
    <source>
        <dbReference type="ARBA" id="ARBA00022833"/>
    </source>
</evidence>
<dbReference type="Proteomes" id="UP000023152">
    <property type="component" value="Unassembled WGS sequence"/>
</dbReference>
<dbReference type="AlphaFoldDB" id="X6MKM3"/>
<dbReference type="PANTHER" id="PTHR12374">
    <property type="entry name" value="TRANSCRIPTIONAL ADAPTOR 2 ADA2 -RELATED"/>
    <property type="match status" value="1"/>
</dbReference>
<dbReference type="PROSITE" id="PS50090">
    <property type="entry name" value="MYB_LIKE"/>
    <property type="match status" value="1"/>
</dbReference>
<evidence type="ECO:0000313" key="8">
    <source>
        <dbReference type="Proteomes" id="UP000023152"/>
    </source>
</evidence>
<dbReference type="PROSITE" id="PS51294">
    <property type="entry name" value="HTH_MYB"/>
    <property type="match status" value="1"/>
</dbReference>
<feature type="domain" description="Myb-like" evidence="4">
    <location>
        <begin position="48"/>
        <end position="88"/>
    </location>
</feature>
<keyword evidence="8" id="KW-1185">Reference proteome</keyword>
<dbReference type="GO" id="GO:0005634">
    <property type="term" value="C:nucleus"/>
    <property type="evidence" value="ECO:0007669"/>
    <property type="project" value="TreeGrafter"/>
</dbReference>
<dbReference type="GO" id="GO:0003713">
    <property type="term" value="F:transcription coactivator activity"/>
    <property type="evidence" value="ECO:0007669"/>
    <property type="project" value="TreeGrafter"/>
</dbReference>
<dbReference type="InterPro" id="IPR017884">
    <property type="entry name" value="SANT_dom"/>
</dbReference>
<protein>
    <submittedName>
        <fullName evidence="7">Myb domain-containing protein</fullName>
    </submittedName>
</protein>
<evidence type="ECO:0000259" key="6">
    <source>
        <dbReference type="PROSITE" id="PS51294"/>
    </source>
</evidence>
<dbReference type="Pfam" id="PF00249">
    <property type="entry name" value="Myb_DNA-binding"/>
    <property type="match status" value="1"/>
</dbReference>
<evidence type="ECO:0000256" key="2">
    <source>
        <dbReference type="ARBA" id="ARBA00022771"/>
    </source>
</evidence>
<dbReference type="Pfam" id="PF25299">
    <property type="entry name" value="ZZ_ADA2"/>
    <property type="match status" value="1"/>
</dbReference>
<dbReference type="InterPro" id="IPR000433">
    <property type="entry name" value="Znf_ZZ"/>
</dbReference>
<comment type="caution">
    <text evidence="7">The sequence shown here is derived from an EMBL/GenBank/DDBJ whole genome shotgun (WGS) entry which is preliminary data.</text>
</comment>
<dbReference type="GO" id="GO:0008270">
    <property type="term" value="F:zinc ion binding"/>
    <property type="evidence" value="ECO:0007669"/>
    <property type="project" value="UniProtKB-KW"/>
</dbReference>